<dbReference type="PANTHER" id="PTHR37804">
    <property type="entry name" value="CDAA REGULATORY PROTEIN CDAR"/>
    <property type="match status" value="1"/>
</dbReference>
<organism evidence="2 3">
    <name type="scientific">Lapidilactobacillus achengensis</name>
    <dbReference type="NCBI Taxonomy" id="2486000"/>
    <lineage>
        <taxon>Bacteria</taxon>
        <taxon>Bacillati</taxon>
        <taxon>Bacillota</taxon>
        <taxon>Bacilli</taxon>
        <taxon>Lactobacillales</taxon>
        <taxon>Lactobacillaceae</taxon>
        <taxon>Lapidilactobacillus</taxon>
    </lineage>
</organism>
<evidence type="ECO:0000256" key="1">
    <source>
        <dbReference type="SAM" id="MobiDB-lite"/>
    </source>
</evidence>
<evidence type="ECO:0000313" key="2">
    <source>
        <dbReference type="EMBL" id="MFC6315577.1"/>
    </source>
</evidence>
<gene>
    <name evidence="2" type="ORF">ACFQHW_08390</name>
</gene>
<reference evidence="3" key="1">
    <citation type="journal article" date="2019" name="Int. J. Syst. Evol. Microbiol.">
        <title>The Global Catalogue of Microorganisms (GCM) 10K type strain sequencing project: providing services to taxonomists for standard genome sequencing and annotation.</title>
        <authorList>
            <consortium name="The Broad Institute Genomics Platform"/>
            <consortium name="The Broad Institute Genome Sequencing Center for Infectious Disease"/>
            <person name="Wu L."/>
            <person name="Ma J."/>
        </authorList>
    </citation>
    <scope>NUCLEOTIDE SEQUENCE [LARGE SCALE GENOMIC DNA]</scope>
    <source>
        <strain evidence="3">CCM 8897</strain>
    </source>
</reference>
<dbReference type="Pfam" id="PF07949">
    <property type="entry name" value="YbbR"/>
    <property type="match status" value="3"/>
</dbReference>
<name>A0ABW1URT1_9LACO</name>
<evidence type="ECO:0000313" key="3">
    <source>
        <dbReference type="Proteomes" id="UP001596310"/>
    </source>
</evidence>
<dbReference type="PANTHER" id="PTHR37804:SF1">
    <property type="entry name" value="CDAA REGULATORY PROTEIN CDAR"/>
    <property type="match status" value="1"/>
</dbReference>
<dbReference type="EMBL" id="JBHSSM010000018">
    <property type="protein sequence ID" value="MFC6315577.1"/>
    <property type="molecule type" value="Genomic_DNA"/>
</dbReference>
<feature type="compositionally biased region" description="Low complexity" evidence="1">
    <location>
        <begin position="321"/>
        <end position="353"/>
    </location>
</feature>
<keyword evidence="3" id="KW-1185">Reference proteome</keyword>
<dbReference type="RefSeq" id="WP_125598388.1">
    <property type="nucleotide sequence ID" value="NZ_JBHSSM010000018.1"/>
</dbReference>
<proteinExistence type="predicted"/>
<comment type="caution">
    <text evidence="2">The sequence shown here is derived from an EMBL/GenBank/DDBJ whole genome shotgun (WGS) entry which is preliminary data.</text>
</comment>
<sequence>MKDFFNRPWVYRVLSLGLAVLLFVYVQSNNLGSTISDQRQNSEQTAIAQTKTTMRVSLQVEADVEKYFVTGYPEKVDVTISGSKALVASTKNMQNFRAYIDLRDLSTGTHTVKIKISGLSSSLNFSVKPESTKVKIQTRSDRTLPIQVNFNSNRVADGYLVGTPTISPETVRVSGSKSEVKRVKQVVADLDLSANTKANYEQEVMLKALDKNGKEVDVLMSPQTAHVELPISLPTKKLTLSFSQDGDGQDGLLYAFTSSVTQVTVSAPQSVLSDLPNTLTMPIDVSDITATVQKTITLAKPDGVVAIDPKSVAVNIKVTQSNSEGSSSSSSSKSSQSTSSSKSSSSSTSSGSSADDETETDSDSE</sequence>
<feature type="compositionally biased region" description="Acidic residues" evidence="1">
    <location>
        <begin position="354"/>
        <end position="365"/>
    </location>
</feature>
<dbReference type="Gene3D" id="2.170.120.30">
    <property type="match status" value="1"/>
</dbReference>
<accession>A0ABW1URT1</accession>
<dbReference type="InterPro" id="IPR012505">
    <property type="entry name" value="YbbR"/>
</dbReference>
<dbReference type="Proteomes" id="UP001596310">
    <property type="component" value="Unassembled WGS sequence"/>
</dbReference>
<dbReference type="Gene3D" id="2.170.120.40">
    <property type="entry name" value="YbbR-like domain"/>
    <property type="match status" value="2"/>
</dbReference>
<protein>
    <submittedName>
        <fullName evidence="2">YbbR-like domain-containing protein</fullName>
    </submittedName>
</protein>
<feature type="region of interest" description="Disordered" evidence="1">
    <location>
        <begin position="318"/>
        <end position="365"/>
    </location>
</feature>
<dbReference type="InterPro" id="IPR053154">
    <property type="entry name" value="c-di-AMP_regulator"/>
</dbReference>